<organism evidence="1 2">
    <name type="scientific">Laetiporus sulphureus 93-53</name>
    <dbReference type="NCBI Taxonomy" id="1314785"/>
    <lineage>
        <taxon>Eukaryota</taxon>
        <taxon>Fungi</taxon>
        <taxon>Dikarya</taxon>
        <taxon>Basidiomycota</taxon>
        <taxon>Agaricomycotina</taxon>
        <taxon>Agaricomycetes</taxon>
        <taxon>Polyporales</taxon>
        <taxon>Laetiporus</taxon>
    </lineage>
</organism>
<sequence length="355" mass="40100">MRALKFAYRFSYGSGMTTDNARAFSIQLLFDELSVKAHVLEHLTIDGIDQLSFLLAFSVCNRLRKIHLTMQSSLDPTVFMMFASLKSLTELTLNGFDMSRSTSFIHLAALKCLYLTSDTSSLIHFLKSVLLPEIQSLRIDAYRAEDPDGIHTLSASMADCCAETLLLLEINNHAVNGTSAMILVEPLLRMRHLRSVKIDDWSSPLSDQELQRLAEAWPKLSAIDLTYDADTPQEPHLHSLIHFTTLCPDLRLIHIVPLSTVPLPDLDPSPILSHGLQLISFDHPSRSPIPDPRWVALFLDRTFPNIDVAGCERLLREADTENWEEASNEDWEEVLTHLSDFQLVRNQQDIRAGRA</sequence>
<dbReference type="RefSeq" id="XP_040760924.1">
    <property type="nucleotide sequence ID" value="XM_040909633.1"/>
</dbReference>
<dbReference type="Proteomes" id="UP000076871">
    <property type="component" value="Unassembled WGS sequence"/>
</dbReference>
<evidence type="ECO:0000313" key="1">
    <source>
        <dbReference type="EMBL" id="KZT03184.1"/>
    </source>
</evidence>
<dbReference type="InParanoid" id="A0A165CPI6"/>
<dbReference type="STRING" id="1314785.A0A165CPI6"/>
<reference evidence="1 2" key="1">
    <citation type="journal article" date="2016" name="Mol. Biol. Evol.">
        <title>Comparative Genomics of Early-Diverging Mushroom-Forming Fungi Provides Insights into the Origins of Lignocellulose Decay Capabilities.</title>
        <authorList>
            <person name="Nagy L.G."/>
            <person name="Riley R."/>
            <person name="Tritt A."/>
            <person name="Adam C."/>
            <person name="Daum C."/>
            <person name="Floudas D."/>
            <person name="Sun H."/>
            <person name="Yadav J.S."/>
            <person name="Pangilinan J."/>
            <person name="Larsson K.H."/>
            <person name="Matsuura K."/>
            <person name="Barry K."/>
            <person name="Labutti K."/>
            <person name="Kuo R."/>
            <person name="Ohm R.A."/>
            <person name="Bhattacharya S.S."/>
            <person name="Shirouzu T."/>
            <person name="Yoshinaga Y."/>
            <person name="Martin F.M."/>
            <person name="Grigoriev I.V."/>
            <person name="Hibbett D.S."/>
        </authorList>
    </citation>
    <scope>NUCLEOTIDE SEQUENCE [LARGE SCALE GENOMIC DNA]</scope>
    <source>
        <strain evidence="1 2">93-53</strain>
    </source>
</reference>
<evidence type="ECO:0008006" key="3">
    <source>
        <dbReference type="Google" id="ProtNLM"/>
    </source>
</evidence>
<evidence type="ECO:0000313" key="2">
    <source>
        <dbReference type="Proteomes" id="UP000076871"/>
    </source>
</evidence>
<proteinExistence type="predicted"/>
<dbReference type="InterPro" id="IPR032675">
    <property type="entry name" value="LRR_dom_sf"/>
</dbReference>
<dbReference type="GeneID" id="63826662"/>
<keyword evidence="2" id="KW-1185">Reference proteome</keyword>
<dbReference type="SUPFAM" id="SSF52047">
    <property type="entry name" value="RNI-like"/>
    <property type="match status" value="1"/>
</dbReference>
<gene>
    <name evidence="1" type="ORF">LAESUDRAFT_729443</name>
</gene>
<protein>
    <recommendedName>
        <fullName evidence="3">F-box domain-containing protein</fullName>
    </recommendedName>
</protein>
<dbReference type="EMBL" id="KV427646">
    <property type="protein sequence ID" value="KZT03184.1"/>
    <property type="molecule type" value="Genomic_DNA"/>
</dbReference>
<dbReference type="Gene3D" id="3.80.10.10">
    <property type="entry name" value="Ribonuclease Inhibitor"/>
    <property type="match status" value="1"/>
</dbReference>
<name>A0A165CPI6_9APHY</name>
<dbReference type="OrthoDB" id="3222238at2759"/>
<dbReference type="AlphaFoldDB" id="A0A165CPI6"/>
<accession>A0A165CPI6</accession>